<evidence type="ECO:0000313" key="9">
    <source>
        <dbReference type="EMBL" id="KAK4454544.1"/>
    </source>
</evidence>
<feature type="compositionally biased region" description="Polar residues" evidence="7">
    <location>
        <begin position="283"/>
        <end position="301"/>
    </location>
</feature>
<feature type="region of interest" description="Disordered" evidence="7">
    <location>
        <begin position="283"/>
        <end position="309"/>
    </location>
</feature>
<dbReference type="PROSITE" id="PS01005">
    <property type="entry name" value="FORMATE_NITRITE_TP_1"/>
    <property type="match status" value="1"/>
</dbReference>
<dbReference type="PANTHER" id="PTHR30520">
    <property type="entry name" value="FORMATE TRANSPORTER-RELATED"/>
    <property type="match status" value="1"/>
</dbReference>
<comment type="subcellular location">
    <subcellularLocation>
        <location evidence="1">Membrane</location>
        <topology evidence="1">Multi-pass membrane protein</topology>
    </subcellularLocation>
</comment>
<comment type="caution">
    <text evidence="9">The sequence shown here is derived from an EMBL/GenBank/DDBJ whole genome shotgun (WGS) entry which is preliminary data.</text>
</comment>
<evidence type="ECO:0000313" key="10">
    <source>
        <dbReference type="Proteomes" id="UP001321760"/>
    </source>
</evidence>
<dbReference type="Pfam" id="PF01226">
    <property type="entry name" value="Form_Nir_trans"/>
    <property type="match status" value="1"/>
</dbReference>
<feature type="transmembrane region" description="Helical" evidence="8">
    <location>
        <begin position="62"/>
        <end position="87"/>
    </location>
</feature>
<keyword evidence="10" id="KW-1185">Reference proteome</keyword>
<keyword evidence="5 8" id="KW-0472">Membrane</keyword>
<feature type="transmembrane region" description="Helical" evidence="8">
    <location>
        <begin position="108"/>
        <end position="131"/>
    </location>
</feature>
<feature type="transmembrane region" description="Helical" evidence="8">
    <location>
        <begin position="161"/>
        <end position="180"/>
    </location>
</feature>
<evidence type="ECO:0000256" key="6">
    <source>
        <dbReference type="ARBA" id="ARBA00049660"/>
    </source>
</evidence>
<evidence type="ECO:0000256" key="2">
    <source>
        <dbReference type="ARBA" id="ARBA00022448"/>
    </source>
</evidence>
<dbReference type="GO" id="GO:0015513">
    <property type="term" value="F:high-affinity secondary active nitrite transmembrane transporter activity"/>
    <property type="evidence" value="ECO:0007669"/>
    <property type="project" value="TreeGrafter"/>
</dbReference>
<evidence type="ECO:0000256" key="5">
    <source>
        <dbReference type="ARBA" id="ARBA00023136"/>
    </source>
</evidence>
<dbReference type="PANTHER" id="PTHR30520:SF6">
    <property type="entry name" value="FORMATE_NITRATE FAMILY TRANSPORTER (EUROFUNG)"/>
    <property type="match status" value="1"/>
</dbReference>
<dbReference type="Gene3D" id="1.20.1080.10">
    <property type="entry name" value="Glycerol uptake facilitator protein"/>
    <property type="match status" value="1"/>
</dbReference>
<reference evidence="9" key="2">
    <citation type="submission" date="2023-05" db="EMBL/GenBank/DDBJ databases">
        <authorList>
            <consortium name="Lawrence Berkeley National Laboratory"/>
            <person name="Steindorff A."/>
            <person name="Hensen N."/>
            <person name="Bonometti L."/>
            <person name="Westerberg I."/>
            <person name="Brannstrom I.O."/>
            <person name="Guillou S."/>
            <person name="Cros-Aarteil S."/>
            <person name="Calhoun S."/>
            <person name="Haridas S."/>
            <person name="Kuo A."/>
            <person name="Mondo S."/>
            <person name="Pangilinan J."/>
            <person name="Riley R."/>
            <person name="Labutti K."/>
            <person name="Andreopoulos B."/>
            <person name="Lipzen A."/>
            <person name="Chen C."/>
            <person name="Yanf M."/>
            <person name="Daum C."/>
            <person name="Ng V."/>
            <person name="Clum A."/>
            <person name="Ohm R."/>
            <person name="Martin F."/>
            <person name="Silar P."/>
            <person name="Natvig D."/>
            <person name="Lalanne C."/>
            <person name="Gautier V."/>
            <person name="Ament-Velasquez S.L."/>
            <person name="Kruys A."/>
            <person name="Hutchinson M.I."/>
            <person name="Powell A.J."/>
            <person name="Barry K."/>
            <person name="Miller A.N."/>
            <person name="Grigoriev I.V."/>
            <person name="Debuchy R."/>
            <person name="Gladieux P."/>
            <person name="Thoren M.H."/>
            <person name="Johannesson H."/>
        </authorList>
    </citation>
    <scope>NUCLEOTIDE SEQUENCE</scope>
    <source>
        <strain evidence="9">PSN243</strain>
    </source>
</reference>
<keyword evidence="2" id="KW-0813">Transport</keyword>
<dbReference type="FunFam" id="1.20.1080.10:FF:000011">
    <property type="entry name" value="Formate family transporter"/>
    <property type="match status" value="1"/>
</dbReference>
<dbReference type="InterPro" id="IPR023271">
    <property type="entry name" value="Aquaporin-like"/>
</dbReference>
<dbReference type="GO" id="GO:0015707">
    <property type="term" value="P:nitrite transport"/>
    <property type="evidence" value="ECO:0007669"/>
    <property type="project" value="TreeGrafter"/>
</dbReference>
<reference evidence="9" key="1">
    <citation type="journal article" date="2023" name="Mol. Phylogenet. Evol.">
        <title>Genome-scale phylogeny and comparative genomics of the fungal order Sordariales.</title>
        <authorList>
            <person name="Hensen N."/>
            <person name="Bonometti L."/>
            <person name="Westerberg I."/>
            <person name="Brannstrom I.O."/>
            <person name="Guillou S."/>
            <person name="Cros-Aarteil S."/>
            <person name="Calhoun S."/>
            <person name="Haridas S."/>
            <person name="Kuo A."/>
            <person name="Mondo S."/>
            <person name="Pangilinan J."/>
            <person name="Riley R."/>
            <person name="LaButti K."/>
            <person name="Andreopoulos B."/>
            <person name="Lipzen A."/>
            <person name="Chen C."/>
            <person name="Yan M."/>
            <person name="Daum C."/>
            <person name="Ng V."/>
            <person name="Clum A."/>
            <person name="Steindorff A."/>
            <person name="Ohm R.A."/>
            <person name="Martin F."/>
            <person name="Silar P."/>
            <person name="Natvig D.O."/>
            <person name="Lalanne C."/>
            <person name="Gautier V."/>
            <person name="Ament-Velasquez S.L."/>
            <person name="Kruys A."/>
            <person name="Hutchinson M.I."/>
            <person name="Powell A.J."/>
            <person name="Barry K."/>
            <person name="Miller A.N."/>
            <person name="Grigoriev I.V."/>
            <person name="Debuchy R."/>
            <person name="Gladieux P."/>
            <person name="Hiltunen Thoren M."/>
            <person name="Johannesson H."/>
        </authorList>
    </citation>
    <scope>NUCLEOTIDE SEQUENCE</scope>
    <source>
        <strain evidence="9">PSN243</strain>
    </source>
</reference>
<proteinExistence type="inferred from homology"/>
<dbReference type="GO" id="GO:0005886">
    <property type="term" value="C:plasma membrane"/>
    <property type="evidence" value="ECO:0007669"/>
    <property type="project" value="TreeGrafter"/>
</dbReference>
<sequence>MSAYTPTETIELVSRTGARKGRARADKVFLGSMSAGCLLGLAAGASLMAMAVPWYAENAPGMVKLLCACVFPMALVLIMLTGGELFTGSTMFTGVAVLHKRLPIKNMLLHWLLCFWGNFAGCIFVMFVFMAGGGIFEQEPYKGQVISFVTAKQLTPQWHQIFIRGIGCNWLVCLGIFMGMQGKDVASKAVGMYIPIFVFVMLGFDHIAANMFFIPLGMWLGTPNLTIGLYIWKGMVPVALGNLIGGTIFVGGFYYYMFVWGEPDIAVDGAYYTARLEEGNLDTSTSSATLQSNNPEVSGNGRSAAVKTK</sequence>
<keyword evidence="4 8" id="KW-1133">Transmembrane helix</keyword>
<evidence type="ECO:0000256" key="3">
    <source>
        <dbReference type="ARBA" id="ARBA00022692"/>
    </source>
</evidence>
<feature type="transmembrane region" description="Helical" evidence="8">
    <location>
        <begin position="28"/>
        <end position="56"/>
    </location>
</feature>
<comment type="similarity">
    <text evidence="6">Belongs to the FNT transporter (TC 1.A.16) family.</text>
</comment>
<dbReference type="InterPro" id="IPR000292">
    <property type="entry name" value="For/NO2_transpt"/>
</dbReference>
<evidence type="ECO:0000256" key="8">
    <source>
        <dbReference type="SAM" id="Phobius"/>
    </source>
</evidence>
<protein>
    <submittedName>
        <fullName evidence="9">Formate/nitrite transporter</fullName>
    </submittedName>
</protein>
<dbReference type="EMBL" id="MU865916">
    <property type="protein sequence ID" value="KAK4454544.1"/>
    <property type="molecule type" value="Genomic_DNA"/>
</dbReference>
<organism evidence="9 10">
    <name type="scientific">Podospora aff. communis PSN243</name>
    <dbReference type="NCBI Taxonomy" id="3040156"/>
    <lineage>
        <taxon>Eukaryota</taxon>
        <taxon>Fungi</taxon>
        <taxon>Dikarya</taxon>
        <taxon>Ascomycota</taxon>
        <taxon>Pezizomycotina</taxon>
        <taxon>Sordariomycetes</taxon>
        <taxon>Sordariomycetidae</taxon>
        <taxon>Sordariales</taxon>
        <taxon>Podosporaceae</taxon>
        <taxon>Podospora</taxon>
    </lineage>
</organism>
<evidence type="ECO:0000256" key="1">
    <source>
        <dbReference type="ARBA" id="ARBA00004141"/>
    </source>
</evidence>
<name>A0AAV9H2V2_9PEZI</name>
<evidence type="ECO:0000256" key="4">
    <source>
        <dbReference type="ARBA" id="ARBA00022989"/>
    </source>
</evidence>
<keyword evidence="3 8" id="KW-0812">Transmembrane</keyword>
<gene>
    <name evidence="9" type="ORF">QBC34DRAFT_375053</name>
</gene>
<evidence type="ECO:0000256" key="7">
    <source>
        <dbReference type="SAM" id="MobiDB-lite"/>
    </source>
</evidence>
<feature type="transmembrane region" description="Helical" evidence="8">
    <location>
        <begin position="234"/>
        <end position="256"/>
    </location>
</feature>
<dbReference type="Proteomes" id="UP001321760">
    <property type="component" value="Unassembled WGS sequence"/>
</dbReference>
<dbReference type="InterPro" id="IPR024002">
    <property type="entry name" value="For/NO2_transpt_CS"/>
</dbReference>
<feature type="transmembrane region" description="Helical" evidence="8">
    <location>
        <begin position="192"/>
        <end position="214"/>
    </location>
</feature>
<accession>A0AAV9H2V2</accession>
<dbReference type="AlphaFoldDB" id="A0AAV9H2V2"/>